<proteinExistence type="predicted"/>
<keyword evidence="1" id="KW-1194">Viral DNA replication</keyword>
<dbReference type="SUPFAM" id="SSF56672">
    <property type="entry name" value="DNA/RNA polymerases"/>
    <property type="match status" value="1"/>
</dbReference>
<dbReference type="PANTHER" id="PTHR10133:SF62">
    <property type="entry name" value="DNA POLYMERASE THETA"/>
    <property type="match status" value="1"/>
</dbReference>
<dbReference type="InterPro" id="IPR043502">
    <property type="entry name" value="DNA/RNA_pol_sf"/>
</dbReference>
<feature type="domain" description="DNA-directed DNA polymerase family A palm" evidence="2">
    <location>
        <begin position="3"/>
        <end position="216"/>
    </location>
</feature>
<name>A0A8S5TK01_9CAUD</name>
<dbReference type="InterPro" id="IPR002298">
    <property type="entry name" value="DNA_polymerase_A"/>
</dbReference>
<protein>
    <submittedName>
        <fullName evidence="3">Prex DNA polymerase</fullName>
    </submittedName>
</protein>
<dbReference type="InterPro" id="IPR001098">
    <property type="entry name" value="DNA-dir_DNA_pol_A_palm_dom"/>
</dbReference>
<evidence type="ECO:0000259" key="2">
    <source>
        <dbReference type="SMART" id="SM00482"/>
    </source>
</evidence>
<dbReference type="GO" id="GO:0006261">
    <property type="term" value="P:DNA-templated DNA replication"/>
    <property type="evidence" value="ECO:0007669"/>
    <property type="project" value="InterPro"/>
</dbReference>
<dbReference type="Pfam" id="PF00476">
    <property type="entry name" value="DNA_pol_A"/>
    <property type="match status" value="1"/>
</dbReference>
<keyword evidence="1" id="KW-0235">DNA replication</keyword>
<dbReference type="PANTHER" id="PTHR10133">
    <property type="entry name" value="DNA POLYMERASE I"/>
    <property type="match status" value="1"/>
</dbReference>
<sequence length="252" mass="29092">MLKEFLEGSGDIHSLCAFQVYTDIIPRDTPIKDIKKLYPHQRKDVKAIEFSQQFGGSARAIQNAMGCTLEKAEEFAKAYAEGFPGITKFKQQASKALRQKGYILLCEATGHKTYWPEFERWKERQAMFTSTFWEEYRNVHKPAKDEIYFMVREHFKSVSKYDRKSLNSPTQGTGAIILKDSQIDLFWWVVENGYFGKCLLANLTHDEANWEYPETLENFPEILVGKMEASAAKYCKKLPIPADASVGDHWIH</sequence>
<evidence type="ECO:0000313" key="3">
    <source>
        <dbReference type="EMBL" id="DAF63652.1"/>
    </source>
</evidence>
<organism evidence="3">
    <name type="scientific">Podoviridae sp. ctz6O13</name>
    <dbReference type="NCBI Taxonomy" id="2827757"/>
    <lineage>
        <taxon>Viruses</taxon>
        <taxon>Duplodnaviria</taxon>
        <taxon>Heunggongvirae</taxon>
        <taxon>Uroviricota</taxon>
        <taxon>Caudoviricetes</taxon>
    </lineage>
</organism>
<dbReference type="Gene3D" id="3.30.70.370">
    <property type="match status" value="1"/>
</dbReference>
<dbReference type="SMART" id="SM00482">
    <property type="entry name" value="POLAc"/>
    <property type="match status" value="1"/>
</dbReference>
<dbReference type="EMBL" id="BK032843">
    <property type="protein sequence ID" value="DAF63652.1"/>
    <property type="molecule type" value="Genomic_DNA"/>
</dbReference>
<dbReference type="GO" id="GO:0039693">
    <property type="term" value="P:viral DNA genome replication"/>
    <property type="evidence" value="ECO:0007669"/>
    <property type="project" value="UniProtKB-KW"/>
</dbReference>
<evidence type="ECO:0000256" key="1">
    <source>
        <dbReference type="ARBA" id="ARBA00023109"/>
    </source>
</evidence>
<dbReference type="GO" id="GO:0006302">
    <property type="term" value="P:double-strand break repair"/>
    <property type="evidence" value="ECO:0007669"/>
    <property type="project" value="TreeGrafter"/>
</dbReference>
<reference evidence="3" key="1">
    <citation type="journal article" date="2021" name="Proc. Natl. Acad. Sci. U.S.A.">
        <title>A Catalog of Tens of Thousands of Viruses from Human Metagenomes Reveals Hidden Associations with Chronic Diseases.</title>
        <authorList>
            <person name="Tisza M.J."/>
            <person name="Buck C.B."/>
        </authorList>
    </citation>
    <scope>NUCLEOTIDE SEQUENCE</scope>
    <source>
        <strain evidence="3">Ctz6O13</strain>
    </source>
</reference>
<dbReference type="GO" id="GO:0003677">
    <property type="term" value="F:DNA binding"/>
    <property type="evidence" value="ECO:0007669"/>
    <property type="project" value="InterPro"/>
</dbReference>
<accession>A0A8S5TK01</accession>
<dbReference type="GO" id="GO:0003887">
    <property type="term" value="F:DNA-directed DNA polymerase activity"/>
    <property type="evidence" value="ECO:0007669"/>
    <property type="project" value="InterPro"/>
</dbReference>
<dbReference type="Gene3D" id="1.10.150.20">
    <property type="entry name" value="5' to 3' exonuclease, C-terminal subdomain"/>
    <property type="match status" value="1"/>
</dbReference>